<feature type="compositionally biased region" description="Acidic residues" evidence="1">
    <location>
        <begin position="514"/>
        <end position="525"/>
    </location>
</feature>
<dbReference type="EMBL" id="KN817842">
    <property type="protein sequence ID" value="KJA12911.1"/>
    <property type="molecule type" value="Genomic_DNA"/>
</dbReference>
<feature type="region of interest" description="Disordered" evidence="1">
    <location>
        <begin position="507"/>
        <end position="560"/>
    </location>
</feature>
<dbReference type="STRING" id="945553.A0A0D2N821"/>
<evidence type="ECO:0000256" key="1">
    <source>
        <dbReference type="SAM" id="MobiDB-lite"/>
    </source>
</evidence>
<organism evidence="2 3">
    <name type="scientific">Hypholoma sublateritium (strain FD-334 SS-4)</name>
    <dbReference type="NCBI Taxonomy" id="945553"/>
    <lineage>
        <taxon>Eukaryota</taxon>
        <taxon>Fungi</taxon>
        <taxon>Dikarya</taxon>
        <taxon>Basidiomycota</taxon>
        <taxon>Agaricomycotina</taxon>
        <taxon>Agaricomycetes</taxon>
        <taxon>Agaricomycetidae</taxon>
        <taxon>Agaricales</taxon>
        <taxon>Agaricineae</taxon>
        <taxon>Strophariaceae</taxon>
        <taxon>Hypholoma</taxon>
    </lineage>
</organism>
<evidence type="ECO:0000313" key="2">
    <source>
        <dbReference type="EMBL" id="KJA12911.1"/>
    </source>
</evidence>
<protein>
    <submittedName>
        <fullName evidence="2">Uncharacterized protein</fullName>
    </submittedName>
</protein>
<reference evidence="3" key="1">
    <citation type="submission" date="2014-04" db="EMBL/GenBank/DDBJ databases">
        <title>Evolutionary Origins and Diversification of the Mycorrhizal Mutualists.</title>
        <authorList>
            <consortium name="DOE Joint Genome Institute"/>
            <consortium name="Mycorrhizal Genomics Consortium"/>
            <person name="Kohler A."/>
            <person name="Kuo A."/>
            <person name="Nagy L.G."/>
            <person name="Floudas D."/>
            <person name="Copeland A."/>
            <person name="Barry K.W."/>
            <person name="Cichocki N."/>
            <person name="Veneault-Fourrey C."/>
            <person name="LaButti K."/>
            <person name="Lindquist E.A."/>
            <person name="Lipzen A."/>
            <person name="Lundell T."/>
            <person name="Morin E."/>
            <person name="Murat C."/>
            <person name="Riley R."/>
            <person name="Ohm R."/>
            <person name="Sun H."/>
            <person name="Tunlid A."/>
            <person name="Henrissat B."/>
            <person name="Grigoriev I.V."/>
            <person name="Hibbett D.S."/>
            <person name="Martin F."/>
        </authorList>
    </citation>
    <scope>NUCLEOTIDE SEQUENCE [LARGE SCALE GENOMIC DNA]</scope>
    <source>
        <strain evidence="3">FD-334 SS-4</strain>
    </source>
</reference>
<dbReference type="Proteomes" id="UP000054270">
    <property type="component" value="Unassembled WGS sequence"/>
</dbReference>
<name>A0A0D2N821_HYPSF</name>
<accession>A0A0D2N821</accession>
<feature type="region of interest" description="Disordered" evidence="1">
    <location>
        <begin position="16"/>
        <end position="36"/>
    </location>
</feature>
<sequence length="731" mass="81989">MSNLFPALVPVSSGPGGLQSMGPLSSSATSGDKAANDPQSNYPWALWHPQAGLVVSPNTNFVPMAAASSYRSDDDGKATVYTAPSLLDDEFIYLMFCPTHTENSGDLFGRLNVSEESLRGKIIKCNDHYSLNPSTIGSWERLEKGLVDVAYTLLKMLPGTVPKLTWPRLPEDCGYRHFHSKERFAIASASRSIKAFRFLAAFVSFALALHMTDEGDICYIYDDVRRRSSHAPDAAWFDLLAVSYVSNFAPNFRIGGFINPYTTRWLPYIDKFVQAGVPVWLLWGPKKREQPPLDRRALVYWPPERVVDNARIRSLATTSVILPTYHYDPFAMNQGAPLYAPPNPKASFWAIPRSPSPNLDAASSYNHNLPMDETPDASHDAGSQPHTDNPPPIDNRDIDARELAVAALNEFFVKRARKREERLAIETPTEKQRQEQREAHVAKTKMYTKTSTMYMWVEQADGSYNREQVFSKQFEVEWGNFTTNQRRYTGHLNEWDLCPQYPLYSKEHPKEAESDSDGSSEDEEDTSHSQATSLLVPIPASSSDRPQMEAEPLSTMEGDESLRRPRVEVVHFSDFIKYRLGCNIFSGSNWRTSIEKGKDISASKAMMALSFKAESMPPGPEVGESLVQVVRTLSKPASFTFRDLPDSFDHGASNGIHLDEATLQITLAQTHDNLLFLIHPPGYVDRFPWAIAVVDASTVLQIIRRGWQSMSVIARELTRQGTRFSTVSAEE</sequence>
<proteinExistence type="predicted"/>
<dbReference type="OrthoDB" id="3268696at2759"/>
<gene>
    <name evidence="2" type="ORF">HYPSUDRAFT_210004</name>
</gene>
<evidence type="ECO:0000313" key="3">
    <source>
        <dbReference type="Proteomes" id="UP000054270"/>
    </source>
</evidence>
<keyword evidence="3" id="KW-1185">Reference proteome</keyword>
<dbReference type="AlphaFoldDB" id="A0A0D2N821"/>
<feature type="region of interest" description="Disordered" evidence="1">
    <location>
        <begin position="360"/>
        <end position="396"/>
    </location>
</feature>